<evidence type="ECO:0000256" key="2">
    <source>
        <dbReference type="ARBA" id="ARBA00008857"/>
    </source>
</evidence>
<dbReference type="InterPro" id="IPR050090">
    <property type="entry name" value="Tyrosine_recombinase_XerCD"/>
</dbReference>
<evidence type="ECO:0000256" key="5">
    <source>
        <dbReference type="ARBA" id="ARBA00023172"/>
    </source>
</evidence>
<accession>A0A923NAV6</accession>
<dbReference type="PANTHER" id="PTHR30349:SF89">
    <property type="entry name" value="INTEGRASE_RECOMBINASE"/>
    <property type="match status" value="1"/>
</dbReference>
<dbReference type="AlphaFoldDB" id="A0A923NAV6"/>
<name>A0A923NAV6_9FIRM</name>
<dbReference type="GO" id="GO:0003677">
    <property type="term" value="F:DNA binding"/>
    <property type="evidence" value="ECO:0007669"/>
    <property type="project" value="UniProtKB-UniRule"/>
</dbReference>
<dbReference type="PROSITE" id="PS51900">
    <property type="entry name" value="CB"/>
    <property type="match status" value="1"/>
</dbReference>
<evidence type="ECO:0000313" key="9">
    <source>
        <dbReference type="EMBL" id="MBC5999383.1"/>
    </source>
</evidence>
<sequence>MEERLRSEKWKRYEEFLVEGEKSPATVRKYIHDIQAFYLWLEEKELSKETLKEYKSWLSENYKISSANSMIISLNLYLKFCGRAECCLKTFKIQKKMFLEKDLELSKEEYFRLLRAAGKGSRLQAVMETIAATGIRVGELRFITVRSVCSGQAEIDNKGKHRIVMLPSKLTVKLRRYAKKHGIKAGSIFITRTGKPVDRSNLWSEMKRLCEKAGVSKEKVFPHNLRHLFARAFYAVKHDITRLADILGHSSIETTRIYILSSGKEHRKQIEAMRLLL</sequence>
<organism evidence="9 10">
    <name type="scientific">Lentihominibacter faecis</name>
    <dbReference type="NCBI Taxonomy" id="2764712"/>
    <lineage>
        <taxon>Bacteria</taxon>
        <taxon>Bacillati</taxon>
        <taxon>Bacillota</taxon>
        <taxon>Clostridia</taxon>
        <taxon>Peptostreptococcales</taxon>
        <taxon>Anaerovoracaceae</taxon>
        <taxon>Lentihominibacter</taxon>
    </lineage>
</organism>
<keyword evidence="3" id="KW-0229">DNA integration</keyword>
<evidence type="ECO:0000256" key="6">
    <source>
        <dbReference type="PROSITE-ProRule" id="PRU01248"/>
    </source>
</evidence>
<evidence type="ECO:0000256" key="4">
    <source>
        <dbReference type="ARBA" id="ARBA00023125"/>
    </source>
</evidence>
<dbReference type="InterPro" id="IPR044068">
    <property type="entry name" value="CB"/>
</dbReference>
<keyword evidence="10" id="KW-1185">Reference proteome</keyword>
<proteinExistence type="inferred from homology"/>
<keyword evidence="4 6" id="KW-0238">DNA-binding</keyword>
<dbReference type="InterPro" id="IPR013762">
    <property type="entry name" value="Integrase-like_cat_sf"/>
</dbReference>
<dbReference type="Pfam" id="PF02899">
    <property type="entry name" value="Phage_int_SAM_1"/>
    <property type="match status" value="1"/>
</dbReference>
<dbReference type="InterPro" id="IPR010998">
    <property type="entry name" value="Integrase_recombinase_N"/>
</dbReference>
<reference evidence="9" key="1">
    <citation type="submission" date="2020-08" db="EMBL/GenBank/DDBJ databases">
        <authorList>
            <person name="Liu C."/>
            <person name="Sun Q."/>
        </authorList>
    </citation>
    <scope>NUCLEOTIDE SEQUENCE</scope>
    <source>
        <strain evidence="9">BX16</strain>
    </source>
</reference>
<feature type="domain" description="Core-binding (CB)" evidence="8">
    <location>
        <begin position="1"/>
        <end position="82"/>
    </location>
</feature>
<comment type="function">
    <text evidence="1">Site-specific tyrosine recombinase, which acts by catalyzing the cutting and rejoining of the recombining DNA molecules.</text>
</comment>
<dbReference type="InterPro" id="IPR004107">
    <property type="entry name" value="Integrase_SAM-like_N"/>
</dbReference>
<evidence type="ECO:0000256" key="3">
    <source>
        <dbReference type="ARBA" id="ARBA00022908"/>
    </source>
</evidence>
<protein>
    <submittedName>
        <fullName evidence="9">Tyrosine-type recombinase/integrase</fullName>
    </submittedName>
</protein>
<dbReference type="Pfam" id="PF00589">
    <property type="entry name" value="Phage_integrase"/>
    <property type="match status" value="1"/>
</dbReference>
<comment type="caution">
    <text evidence="9">The sequence shown here is derived from an EMBL/GenBank/DDBJ whole genome shotgun (WGS) entry which is preliminary data.</text>
</comment>
<dbReference type="GO" id="GO:0015074">
    <property type="term" value="P:DNA integration"/>
    <property type="evidence" value="ECO:0007669"/>
    <property type="project" value="UniProtKB-KW"/>
</dbReference>
<dbReference type="PROSITE" id="PS51898">
    <property type="entry name" value="TYR_RECOMBINASE"/>
    <property type="match status" value="1"/>
</dbReference>
<dbReference type="SUPFAM" id="SSF56349">
    <property type="entry name" value="DNA breaking-rejoining enzymes"/>
    <property type="match status" value="1"/>
</dbReference>
<dbReference type="GO" id="GO:0006310">
    <property type="term" value="P:DNA recombination"/>
    <property type="evidence" value="ECO:0007669"/>
    <property type="project" value="UniProtKB-KW"/>
</dbReference>
<comment type="similarity">
    <text evidence="2">Belongs to the 'phage' integrase family.</text>
</comment>
<dbReference type="PANTHER" id="PTHR30349">
    <property type="entry name" value="PHAGE INTEGRASE-RELATED"/>
    <property type="match status" value="1"/>
</dbReference>
<evidence type="ECO:0000256" key="1">
    <source>
        <dbReference type="ARBA" id="ARBA00003283"/>
    </source>
</evidence>
<gene>
    <name evidence="9" type="ORF">H8876_05160</name>
</gene>
<dbReference type="InterPro" id="IPR002104">
    <property type="entry name" value="Integrase_catalytic"/>
</dbReference>
<dbReference type="EMBL" id="JACRWC010000063">
    <property type="protein sequence ID" value="MBC5999383.1"/>
    <property type="molecule type" value="Genomic_DNA"/>
</dbReference>
<dbReference type="Proteomes" id="UP000644115">
    <property type="component" value="Unassembled WGS sequence"/>
</dbReference>
<keyword evidence="5" id="KW-0233">DNA recombination</keyword>
<feature type="domain" description="Tyr recombinase" evidence="7">
    <location>
        <begin position="100"/>
        <end position="272"/>
    </location>
</feature>
<dbReference type="InterPro" id="IPR011010">
    <property type="entry name" value="DNA_brk_join_enz"/>
</dbReference>
<dbReference type="Gene3D" id="1.10.443.10">
    <property type="entry name" value="Intergrase catalytic core"/>
    <property type="match status" value="1"/>
</dbReference>
<evidence type="ECO:0000259" key="8">
    <source>
        <dbReference type="PROSITE" id="PS51900"/>
    </source>
</evidence>
<dbReference type="Gene3D" id="1.10.150.130">
    <property type="match status" value="1"/>
</dbReference>
<evidence type="ECO:0000313" key="10">
    <source>
        <dbReference type="Proteomes" id="UP000644115"/>
    </source>
</evidence>
<evidence type="ECO:0000259" key="7">
    <source>
        <dbReference type="PROSITE" id="PS51898"/>
    </source>
</evidence>
<dbReference type="RefSeq" id="WP_249286826.1">
    <property type="nucleotide sequence ID" value="NZ_JACRWC010000063.1"/>
</dbReference>